<dbReference type="Pfam" id="PF16861">
    <property type="entry name" value="Carbam_trans_C"/>
    <property type="match status" value="1"/>
</dbReference>
<keyword evidence="4" id="KW-0808">Transferase</keyword>
<dbReference type="CDD" id="cd24033">
    <property type="entry name" value="ASKHA_NBD_NodU_CmcH-like_N"/>
    <property type="match status" value="1"/>
</dbReference>
<organism evidence="4">
    <name type="scientific">uncultured Caudovirales phage</name>
    <dbReference type="NCBI Taxonomy" id="2100421"/>
    <lineage>
        <taxon>Viruses</taxon>
        <taxon>Duplodnaviria</taxon>
        <taxon>Heunggongvirae</taxon>
        <taxon>Uroviricota</taxon>
        <taxon>Caudoviricetes</taxon>
        <taxon>Peduoviridae</taxon>
        <taxon>Maltschvirus</taxon>
        <taxon>Maltschvirus maltsch</taxon>
    </lineage>
</organism>
<gene>
    <name evidence="4" type="ORF">UFOVP240_132</name>
</gene>
<dbReference type="GO" id="GO:0016740">
    <property type="term" value="F:transferase activity"/>
    <property type="evidence" value="ECO:0007669"/>
    <property type="project" value="UniProtKB-KW"/>
</dbReference>
<dbReference type="InterPro" id="IPR043129">
    <property type="entry name" value="ATPase_NBD"/>
</dbReference>
<protein>
    <submittedName>
        <fullName evidence="4">COG2192 Predicted carbamoyl transferase, NodU family</fullName>
    </submittedName>
</protein>
<evidence type="ECO:0000313" key="4">
    <source>
        <dbReference type="EMBL" id="CAB5221314.1"/>
    </source>
</evidence>
<proteinExistence type="inferred from homology"/>
<feature type="domain" description="Carbamoyltransferase" evidence="2">
    <location>
        <begin position="28"/>
        <end position="91"/>
    </location>
</feature>
<dbReference type="InterPro" id="IPR003696">
    <property type="entry name" value="Carbtransf_dom"/>
</dbReference>
<dbReference type="EMBL" id="LR798293">
    <property type="protein sequence ID" value="CAB5221314.1"/>
    <property type="molecule type" value="Genomic_DNA"/>
</dbReference>
<dbReference type="InterPro" id="IPR038152">
    <property type="entry name" value="Carbam_trans_C_sf"/>
</dbReference>
<dbReference type="Gene3D" id="3.90.870.20">
    <property type="entry name" value="Carbamoyltransferase, C-terminal domain"/>
    <property type="match status" value="1"/>
</dbReference>
<dbReference type="SUPFAM" id="SSF53067">
    <property type="entry name" value="Actin-like ATPase domain"/>
    <property type="match status" value="1"/>
</dbReference>
<dbReference type="Pfam" id="PF02543">
    <property type="entry name" value="Carbam_trans_N"/>
    <property type="match status" value="2"/>
</dbReference>
<dbReference type="InterPro" id="IPR051338">
    <property type="entry name" value="NodU/CmcH_Carbamoyltrnsfr"/>
</dbReference>
<accession>A0A6J7WZ12</accession>
<reference evidence="4" key="1">
    <citation type="submission" date="2020-05" db="EMBL/GenBank/DDBJ databases">
        <authorList>
            <person name="Chiriac C."/>
            <person name="Salcher M."/>
            <person name="Ghai R."/>
            <person name="Kavagutti S V."/>
        </authorList>
    </citation>
    <scope>NUCLEOTIDE SEQUENCE</scope>
</reference>
<dbReference type="Gene3D" id="3.30.420.40">
    <property type="match status" value="1"/>
</dbReference>
<comment type="similarity">
    <text evidence="1">Belongs to the NodU/CmcH family.</text>
</comment>
<dbReference type="PANTHER" id="PTHR34847:SF1">
    <property type="entry name" value="NODULATION PROTEIN U"/>
    <property type="match status" value="1"/>
</dbReference>
<feature type="domain" description="Carbamoyltransferase C-terminal" evidence="3">
    <location>
        <begin position="386"/>
        <end position="555"/>
    </location>
</feature>
<sequence length="559" mass="63840">MNILGLYGAFDWDANKWWIPDRYNLPAQLHDSGVTVFKDGNHICSILEERLTRIKYDGNFPINSIKYCLEYSKLNESDIDVVCIPTQALQIFYEQLELNIVQDMIYDIFPNAKISIISHHLSHAAGSIVSSGYDDGSIVVLDGAGSLALNKDTLLIQKECNSIGYFNKKDKLLKLFVGYTGFNQFGHWYNYNSVPLYWEKTNKNTEEERDKIHPESIDGKIMGLCAYGNATKLEYVKSAEHWGGVPYILFSKEDIIGETVDDKAATLQRTFESAMLDYMTMLKQRDYVYDNVCFSGGSFMNVLANSVIKNSKLFDNMHMYPFPSDAGQSFGAASYAAFMLESDIKLPKNLALLGKEYTEDEIKTALDSFDIKYERYEYEELYTETAHLIDGDNIIGWFQGRSEAGARALGSRSILMSARNPDNKDILNSRVKHREYWRPFAGIILEECLNDYFENAFVSPYMMYSMTVAEDKRNVIPAITHVDNSCRIQTVTEEYNFHITKMIQEYNKITGIPVVLNTSFNDNGEPIVETPEHAIEAFLNMDIDYLVIGNYIVNKKDIK</sequence>
<name>A0A6J7WZ12_9CAUD</name>
<feature type="domain" description="Carbamoyltransferase" evidence="2">
    <location>
        <begin position="112"/>
        <end position="333"/>
    </location>
</feature>
<dbReference type="InterPro" id="IPR031730">
    <property type="entry name" value="Carbam_trans_C"/>
</dbReference>
<dbReference type="PANTHER" id="PTHR34847">
    <property type="entry name" value="NODULATION PROTEIN U"/>
    <property type="match status" value="1"/>
</dbReference>
<evidence type="ECO:0000259" key="3">
    <source>
        <dbReference type="Pfam" id="PF16861"/>
    </source>
</evidence>
<evidence type="ECO:0000256" key="1">
    <source>
        <dbReference type="ARBA" id="ARBA00006129"/>
    </source>
</evidence>
<evidence type="ECO:0000259" key="2">
    <source>
        <dbReference type="Pfam" id="PF02543"/>
    </source>
</evidence>